<name>A0A1F8GUJ5_9BACT</name>
<sequence>MGSGSVPPSPAMGGSGDDVNNNKVFAIIGYLIPILFFIPLVSDSGKKSPFAMFHANQQLNLLLLWIVGSILYVVLIGFLVHIFALICTIMGIINAAQGTMKRLPLIGGINILKS</sequence>
<feature type="transmembrane region" description="Helical" evidence="5">
    <location>
        <begin position="24"/>
        <end position="42"/>
    </location>
</feature>
<dbReference type="Proteomes" id="UP000179047">
    <property type="component" value="Unassembled WGS sequence"/>
</dbReference>
<reference evidence="6 7" key="1">
    <citation type="journal article" date="2016" name="Nat. Commun.">
        <title>Thousands of microbial genomes shed light on interconnected biogeochemical processes in an aquifer system.</title>
        <authorList>
            <person name="Anantharaman K."/>
            <person name="Brown C.T."/>
            <person name="Hug L.A."/>
            <person name="Sharon I."/>
            <person name="Castelle C.J."/>
            <person name="Probst A.J."/>
            <person name="Thomas B.C."/>
            <person name="Singh A."/>
            <person name="Wilkins M.J."/>
            <person name="Karaoz U."/>
            <person name="Brodie E.L."/>
            <person name="Williams K.H."/>
            <person name="Hubbard S.S."/>
            <person name="Banfield J.F."/>
        </authorList>
    </citation>
    <scope>NUCLEOTIDE SEQUENCE [LARGE SCALE GENOMIC DNA]</scope>
</reference>
<proteinExistence type="predicted"/>
<evidence type="ECO:0000256" key="2">
    <source>
        <dbReference type="ARBA" id="ARBA00022692"/>
    </source>
</evidence>
<keyword evidence="2 5" id="KW-0812">Transmembrane</keyword>
<dbReference type="InterPro" id="IPR019109">
    <property type="entry name" value="MamF_MmsF"/>
</dbReference>
<dbReference type="STRING" id="1802701.A3A33_00185"/>
<evidence type="ECO:0000256" key="5">
    <source>
        <dbReference type="SAM" id="Phobius"/>
    </source>
</evidence>
<comment type="caution">
    <text evidence="6">The sequence shown here is derived from an EMBL/GenBank/DDBJ whole genome shotgun (WGS) entry which is preliminary data.</text>
</comment>
<evidence type="ECO:0000256" key="4">
    <source>
        <dbReference type="ARBA" id="ARBA00023136"/>
    </source>
</evidence>
<keyword evidence="3 5" id="KW-1133">Transmembrane helix</keyword>
<evidence type="ECO:0000256" key="3">
    <source>
        <dbReference type="ARBA" id="ARBA00022989"/>
    </source>
</evidence>
<dbReference type="Pfam" id="PF09685">
    <property type="entry name" value="MamF_MmsF"/>
    <property type="match status" value="1"/>
</dbReference>
<protein>
    <recommendedName>
        <fullName evidence="8">DUF4870 domain-containing protein</fullName>
    </recommendedName>
</protein>
<comment type="subcellular location">
    <subcellularLocation>
        <location evidence="1">Membrane</location>
        <topology evidence="1">Multi-pass membrane protein</topology>
    </subcellularLocation>
</comment>
<evidence type="ECO:0008006" key="8">
    <source>
        <dbReference type="Google" id="ProtNLM"/>
    </source>
</evidence>
<evidence type="ECO:0000313" key="7">
    <source>
        <dbReference type="Proteomes" id="UP000179047"/>
    </source>
</evidence>
<evidence type="ECO:0000256" key="1">
    <source>
        <dbReference type="ARBA" id="ARBA00004141"/>
    </source>
</evidence>
<dbReference type="EMBL" id="MGKP01000010">
    <property type="protein sequence ID" value="OGN29085.1"/>
    <property type="molecule type" value="Genomic_DNA"/>
</dbReference>
<gene>
    <name evidence="6" type="ORF">A3A33_00185</name>
</gene>
<keyword evidence="4 5" id="KW-0472">Membrane</keyword>
<accession>A0A1F8GUJ5</accession>
<feature type="transmembrane region" description="Helical" evidence="5">
    <location>
        <begin position="62"/>
        <end position="93"/>
    </location>
</feature>
<organism evidence="6 7">
    <name type="scientific">Candidatus Yanofskybacteria bacterium RIFCSPLOWO2_01_FULL_49_25</name>
    <dbReference type="NCBI Taxonomy" id="1802701"/>
    <lineage>
        <taxon>Bacteria</taxon>
        <taxon>Candidatus Yanofskyibacteriota</taxon>
    </lineage>
</organism>
<dbReference type="AlphaFoldDB" id="A0A1F8GUJ5"/>
<evidence type="ECO:0000313" key="6">
    <source>
        <dbReference type="EMBL" id="OGN29085.1"/>
    </source>
</evidence>